<protein>
    <submittedName>
        <fullName evidence="1">Uncharacterized protein</fullName>
    </submittedName>
</protein>
<proteinExistence type="predicted"/>
<name>I1BR16_RHIO9</name>
<dbReference type="GeneID" id="93610322"/>
<dbReference type="VEuPathDB" id="FungiDB:RO3G_03350"/>
<dbReference type="InParanoid" id="I1BR16"/>
<dbReference type="AlphaFoldDB" id="I1BR16"/>
<keyword evidence="2" id="KW-1185">Reference proteome</keyword>
<evidence type="ECO:0000313" key="2">
    <source>
        <dbReference type="Proteomes" id="UP000009138"/>
    </source>
</evidence>
<sequence length="73" mass="8284">MAEIYELASTTIMLSQPLYLDTMMKNQKPQDDNPEVMSISTPTAIDIASLQATIERLCAKFKQMQAELKYVLK</sequence>
<dbReference type="Proteomes" id="UP000009138">
    <property type="component" value="Unassembled WGS sequence"/>
</dbReference>
<accession>I1BR16</accession>
<organism evidence="1 2">
    <name type="scientific">Rhizopus delemar (strain RA 99-880 / ATCC MYA-4621 / FGSC 9543 / NRRL 43880)</name>
    <name type="common">Mucormycosis agent</name>
    <name type="synonym">Rhizopus arrhizus var. delemar</name>
    <dbReference type="NCBI Taxonomy" id="246409"/>
    <lineage>
        <taxon>Eukaryota</taxon>
        <taxon>Fungi</taxon>
        <taxon>Fungi incertae sedis</taxon>
        <taxon>Mucoromycota</taxon>
        <taxon>Mucoromycotina</taxon>
        <taxon>Mucoromycetes</taxon>
        <taxon>Mucorales</taxon>
        <taxon>Mucorineae</taxon>
        <taxon>Rhizopodaceae</taxon>
        <taxon>Rhizopus</taxon>
    </lineage>
</organism>
<reference evidence="1 2" key="1">
    <citation type="journal article" date="2009" name="PLoS Genet.">
        <title>Genomic analysis of the basal lineage fungus Rhizopus oryzae reveals a whole-genome duplication.</title>
        <authorList>
            <person name="Ma L.-J."/>
            <person name="Ibrahim A.S."/>
            <person name="Skory C."/>
            <person name="Grabherr M.G."/>
            <person name="Burger G."/>
            <person name="Butler M."/>
            <person name="Elias M."/>
            <person name="Idnurm A."/>
            <person name="Lang B.F."/>
            <person name="Sone T."/>
            <person name="Abe A."/>
            <person name="Calvo S.E."/>
            <person name="Corrochano L.M."/>
            <person name="Engels R."/>
            <person name="Fu J."/>
            <person name="Hansberg W."/>
            <person name="Kim J.-M."/>
            <person name="Kodira C.D."/>
            <person name="Koehrsen M.J."/>
            <person name="Liu B."/>
            <person name="Miranda-Saavedra D."/>
            <person name="O'Leary S."/>
            <person name="Ortiz-Castellanos L."/>
            <person name="Poulter R."/>
            <person name="Rodriguez-Romero J."/>
            <person name="Ruiz-Herrera J."/>
            <person name="Shen Y.-Q."/>
            <person name="Zeng Q."/>
            <person name="Galagan J."/>
            <person name="Birren B.W."/>
            <person name="Cuomo C.A."/>
            <person name="Wickes B.L."/>
        </authorList>
    </citation>
    <scope>NUCLEOTIDE SEQUENCE [LARGE SCALE GENOMIC DNA]</scope>
    <source>
        <strain evidence="2">RA 99-880 / ATCC MYA-4621 / FGSC 9543 / NRRL 43880</strain>
    </source>
</reference>
<dbReference type="EMBL" id="CH476733">
    <property type="protein sequence ID" value="EIE78646.1"/>
    <property type="molecule type" value="Genomic_DNA"/>
</dbReference>
<dbReference type="RefSeq" id="XP_067514042.1">
    <property type="nucleotide sequence ID" value="XM_067657941.1"/>
</dbReference>
<evidence type="ECO:0000313" key="1">
    <source>
        <dbReference type="EMBL" id="EIE78646.1"/>
    </source>
</evidence>
<gene>
    <name evidence="1" type="ORF">RO3G_03350</name>
</gene>